<evidence type="ECO:0000313" key="1">
    <source>
        <dbReference type="EMBL" id="BEK83777.1"/>
    </source>
</evidence>
<name>A0ABN6ZJ35_BIFAD</name>
<dbReference type="Proteomes" id="UP001357973">
    <property type="component" value="Chromosome"/>
</dbReference>
<reference evidence="1 2" key="1">
    <citation type="submission" date="2023-06" db="EMBL/GenBank/DDBJ databases">
        <title>Complete Genome Sequences of Bifidobacterium faecale strain JCM19861T was isolated from human faeces by Jung-Hye Choi et al. (2014).</title>
        <authorList>
            <person name="Okuhama S."/>
            <person name="Takahashi H."/>
            <person name="Imaizumi K."/>
            <person name="Nakayama S."/>
            <person name="Ogata Y."/>
            <person name="Suda W."/>
        </authorList>
    </citation>
    <scope>NUCLEOTIDE SEQUENCE [LARGE SCALE GENOMIC DNA]</scope>
    <source>
        <strain evidence="1 2">JCM 19861</strain>
    </source>
</reference>
<keyword evidence="2" id="KW-1185">Reference proteome</keyword>
<dbReference type="EMBL" id="AP028457">
    <property type="protein sequence ID" value="BEK83777.1"/>
    <property type="molecule type" value="Genomic_DNA"/>
</dbReference>
<gene>
    <name evidence="1" type="ORF">B19861_17190</name>
</gene>
<proteinExistence type="predicted"/>
<organism evidence="1 2">
    <name type="scientific">Bifidobacterium adolescentis</name>
    <dbReference type="NCBI Taxonomy" id="1680"/>
    <lineage>
        <taxon>Bacteria</taxon>
        <taxon>Bacillati</taxon>
        <taxon>Actinomycetota</taxon>
        <taxon>Actinomycetes</taxon>
        <taxon>Bifidobacteriales</taxon>
        <taxon>Bifidobacteriaceae</taxon>
        <taxon>Bifidobacterium</taxon>
    </lineage>
</organism>
<sequence>MLLVRNRKNIRITWCDGRFRFRYVDASVRGFRMKRGFMRVQFRAVAHIETRGGVYHALVSQCPVSSAYKRLFGMPDV</sequence>
<evidence type="ECO:0000313" key="2">
    <source>
        <dbReference type="Proteomes" id="UP001357973"/>
    </source>
</evidence>
<protein>
    <recommendedName>
        <fullName evidence="3">Transposase</fullName>
    </recommendedName>
</protein>
<evidence type="ECO:0008006" key="3">
    <source>
        <dbReference type="Google" id="ProtNLM"/>
    </source>
</evidence>
<accession>A0ABN6ZJ35</accession>